<dbReference type="Pfam" id="PF00005">
    <property type="entry name" value="ABC_tran"/>
    <property type="match status" value="1"/>
</dbReference>
<dbReference type="Gene3D" id="2.40.50.100">
    <property type="match status" value="1"/>
</dbReference>
<keyword evidence="5 14" id="KW-0067">ATP-binding</keyword>
<keyword evidence="3" id="KW-0500">Molybdenum</keyword>
<keyword evidence="16" id="KW-1185">Reference proteome</keyword>
<evidence type="ECO:0000256" key="8">
    <source>
        <dbReference type="ARBA" id="ARBA00039025"/>
    </source>
</evidence>
<dbReference type="EMBL" id="AOLZ01000029">
    <property type="protein sequence ID" value="EMA35029.1"/>
    <property type="molecule type" value="Genomic_DNA"/>
</dbReference>
<comment type="subunit">
    <text evidence="7">The complex is composed of two ATP-binding proteins (WtpC), two transmembrane proteins (WtpB) and a solute-binding protein (WtpA).</text>
</comment>
<evidence type="ECO:0000256" key="1">
    <source>
        <dbReference type="ARBA" id="ARBA00004202"/>
    </source>
</evidence>
<dbReference type="SUPFAM" id="SSF52540">
    <property type="entry name" value="P-loop containing nucleoside triphosphate hydrolases"/>
    <property type="match status" value="1"/>
</dbReference>
<evidence type="ECO:0000313" key="16">
    <source>
        <dbReference type="Proteomes" id="UP000011555"/>
    </source>
</evidence>
<feature type="compositionally biased region" description="Basic and acidic residues" evidence="12">
    <location>
        <begin position="324"/>
        <end position="336"/>
    </location>
</feature>
<dbReference type="InterPro" id="IPR017871">
    <property type="entry name" value="ABC_transporter-like_CS"/>
</dbReference>
<evidence type="ECO:0000259" key="13">
    <source>
        <dbReference type="PROSITE" id="PS50893"/>
    </source>
</evidence>
<dbReference type="FunFam" id="3.40.50.300:FF:000425">
    <property type="entry name" value="Probable ABC transporter, ATP-binding subunit"/>
    <property type="match status" value="1"/>
</dbReference>
<dbReference type="PATRIC" id="fig|358396.7.peg.1221"/>
<dbReference type="SMART" id="SM00382">
    <property type="entry name" value="AAA"/>
    <property type="match status" value="1"/>
</dbReference>
<reference evidence="14" key="3">
    <citation type="submission" date="2017-01" db="EMBL/GenBank/DDBJ databases">
        <authorList>
            <person name="Mah S.A."/>
            <person name="Swanson W.J."/>
            <person name="Moy G.W."/>
            <person name="Vacquier V.D."/>
        </authorList>
    </citation>
    <scope>NUCLEOTIDE SEQUENCE</scope>
    <source>
        <strain evidence="14">AJ5</strain>
    </source>
</reference>
<organism evidence="15 16">
    <name type="scientific">Natronobacterium lacisalsi AJ5</name>
    <dbReference type="NCBI Taxonomy" id="358396"/>
    <lineage>
        <taxon>Archaea</taxon>
        <taxon>Methanobacteriati</taxon>
        <taxon>Methanobacteriota</taxon>
        <taxon>Stenosarchaea group</taxon>
        <taxon>Halobacteria</taxon>
        <taxon>Halobacteriales</taxon>
        <taxon>Natrialbaceae</taxon>
        <taxon>Natronobacterium</taxon>
    </lineage>
</organism>
<sequence>MTLELESVSHRYGDELAVSDVSFGAEPGELVGLLGPSGCGKTTLVQAIAGHVRPTAGRILLRGDDVTDTPPERRHVSVVFQRPTLYPHMTVSENVAYGLAARGMDREERDARTRDYLDLVDLEEQRDSYPAELSGGQQRRVELARALAPRPDVLLLDEPLSGLDPTLRERLRDEIARIQRETGVTTLFVTHDQEDAMALADRLVVMNDGRVAGSGHPRRLYDSPPTPFVASFLGRSNTLSATVVNQDPLTVAFGGAELSLDGTNLRRSEGEPVLCHVRPKDLSFAPAETNGASVSVTGEVKRIVDLGRRYDVTLETRAGDEIVVEESSRPPSRDESVSVSVPGDCVTVFDGEQSDSSRLS</sequence>
<dbReference type="Proteomes" id="UP000186547">
    <property type="component" value="Chromosome"/>
</dbReference>
<dbReference type="STRING" id="358396.CHINAEXTREME_02755"/>
<evidence type="ECO:0000256" key="6">
    <source>
        <dbReference type="ARBA" id="ARBA00038307"/>
    </source>
</evidence>
<dbReference type="PANTHER" id="PTHR42781:SF4">
    <property type="entry name" value="SPERMIDINE_PUTRESCINE IMPORT ATP-BINDING PROTEIN POTA"/>
    <property type="match status" value="1"/>
</dbReference>
<dbReference type="InterPro" id="IPR003439">
    <property type="entry name" value="ABC_transporter-like_ATP-bd"/>
</dbReference>
<dbReference type="SUPFAM" id="SSF50331">
    <property type="entry name" value="MOP-like"/>
    <property type="match status" value="1"/>
</dbReference>
<comment type="function">
    <text evidence="11">Part of the ABC transporter complex WtpABC involved in molybdate/tungstate import. Responsible for energy coupling to the transport system.</text>
</comment>
<dbReference type="InterPro" id="IPR050093">
    <property type="entry name" value="ABC_SmlMolc_Importer"/>
</dbReference>
<evidence type="ECO:0000256" key="9">
    <source>
        <dbReference type="ARBA" id="ARBA00041133"/>
    </source>
</evidence>
<evidence type="ECO:0000256" key="3">
    <source>
        <dbReference type="ARBA" id="ARBA00022505"/>
    </source>
</evidence>
<dbReference type="Gene3D" id="3.40.50.300">
    <property type="entry name" value="P-loop containing nucleotide triphosphate hydrolases"/>
    <property type="match status" value="1"/>
</dbReference>
<dbReference type="EMBL" id="CP019285">
    <property type="protein sequence ID" value="APW96760.1"/>
    <property type="molecule type" value="Genomic_DNA"/>
</dbReference>
<keyword evidence="2" id="KW-0813">Transport</keyword>
<evidence type="ECO:0000256" key="5">
    <source>
        <dbReference type="ARBA" id="ARBA00022840"/>
    </source>
</evidence>
<keyword evidence="4" id="KW-0547">Nucleotide-binding</keyword>
<proteinExistence type="inferred from homology"/>
<dbReference type="GeneID" id="30920009"/>
<dbReference type="InterPro" id="IPR013611">
    <property type="entry name" value="Transp-assoc_OB_typ2"/>
</dbReference>
<protein>
    <recommendedName>
        <fullName evidence="9">Molybdate/tungstate import ATP-binding protein WtpC</fullName>
        <ecNumber evidence="8">7.3.2.6</ecNumber>
    </recommendedName>
</protein>
<evidence type="ECO:0000256" key="10">
    <source>
        <dbReference type="ARBA" id="ARBA00047936"/>
    </source>
</evidence>
<accession>M0LRI0</accession>
<dbReference type="Gene3D" id="2.40.50.140">
    <property type="entry name" value="Nucleic acid-binding proteins"/>
    <property type="match status" value="1"/>
</dbReference>
<evidence type="ECO:0000256" key="2">
    <source>
        <dbReference type="ARBA" id="ARBA00022448"/>
    </source>
</evidence>
<dbReference type="eggNOG" id="arCOG00177">
    <property type="taxonomic scope" value="Archaea"/>
</dbReference>
<dbReference type="PROSITE" id="PS50893">
    <property type="entry name" value="ABC_TRANSPORTER_2"/>
    <property type="match status" value="1"/>
</dbReference>
<dbReference type="InterPro" id="IPR027417">
    <property type="entry name" value="P-loop_NTPase"/>
</dbReference>
<dbReference type="GO" id="GO:1901238">
    <property type="term" value="F:ABC-type tungstate transporter activity"/>
    <property type="evidence" value="ECO:0007669"/>
    <property type="project" value="UniProtKB-EC"/>
</dbReference>
<dbReference type="RefSeq" id="WP_007140941.1">
    <property type="nucleotide sequence ID" value="NZ_AOLZ01000029.1"/>
</dbReference>
<evidence type="ECO:0000313" key="15">
    <source>
        <dbReference type="EMBL" id="EMA35029.1"/>
    </source>
</evidence>
<dbReference type="PANTHER" id="PTHR42781">
    <property type="entry name" value="SPERMIDINE/PUTRESCINE IMPORT ATP-BINDING PROTEIN POTA"/>
    <property type="match status" value="1"/>
</dbReference>
<dbReference type="InterPro" id="IPR008995">
    <property type="entry name" value="Mo/tungstate-bd_C_term_dom"/>
</dbReference>
<dbReference type="KEGG" id="hlc:CHINAEXTREME02755"/>
<comment type="catalytic activity">
    <reaction evidence="10">
        <text>tungstate(in) + ATP + H2O = tungstate(out) + ADP + phosphate + H(+)</text>
        <dbReference type="Rhea" id="RHEA:35027"/>
        <dbReference type="ChEBI" id="CHEBI:15377"/>
        <dbReference type="ChEBI" id="CHEBI:15378"/>
        <dbReference type="ChEBI" id="CHEBI:30616"/>
        <dbReference type="ChEBI" id="CHEBI:43474"/>
        <dbReference type="ChEBI" id="CHEBI:46502"/>
        <dbReference type="ChEBI" id="CHEBI:456216"/>
        <dbReference type="EC" id="7.3.2.6"/>
    </reaction>
</comment>
<dbReference type="InterPro" id="IPR003593">
    <property type="entry name" value="AAA+_ATPase"/>
</dbReference>
<dbReference type="PROSITE" id="PS00211">
    <property type="entry name" value="ABC_TRANSPORTER_1"/>
    <property type="match status" value="1"/>
</dbReference>
<evidence type="ECO:0000256" key="4">
    <source>
        <dbReference type="ARBA" id="ARBA00022741"/>
    </source>
</evidence>
<dbReference type="GO" id="GO:0043190">
    <property type="term" value="C:ATP-binding cassette (ABC) transporter complex"/>
    <property type="evidence" value="ECO:0007669"/>
    <property type="project" value="InterPro"/>
</dbReference>
<evidence type="ECO:0000313" key="14">
    <source>
        <dbReference type="EMBL" id="APW96760.1"/>
    </source>
</evidence>
<dbReference type="AlphaFoldDB" id="M0LRI0"/>
<dbReference type="GO" id="GO:0016887">
    <property type="term" value="F:ATP hydrolysis activity"/>
    <property type="evidence" value="ECO:0007669"/>
    <property type="project" value="InterPro"/>
</dbReference>
<reference evidence="15 16" key="2">
    <citation type="journal article" date="2014" name="PLoS Genet.">
        <title>Phylogenetically driven sequencing of extremely halophilic archaea reveals strategies for static and dynamic osmo-response.</title>
        <authorList>
            <person name="Becker E.A."/>
            <person name="Seitzer P.M."/>
            <person name="Tritt A."/>
            <person name="Larsen D."/>
            <person name="Krusor M."/>
            <person name="Yao A.I."/>
            <person name="Wu D."/>
            <person name="Madern D."/>
            <person name="Eisen J.A."/>
            <person name="Darling A.E."/>
            <person name="Facciotti M.T."/>
        </authorList>
    </citation>
    <scope>NUCLEOTIDE SEQUENCE [LARGE SCALE GENOMIC DNA]</scope>
    <source>
        <strain evidence="15 16">AJ5</strain>
    </source>
</reference>
<evidence type="ECO:0000256" key="7">
    <source>
        <dbReference type="ARBA" id="ARBA00038781"/>
    </source>
</evidence>
<comment type="subcellular location">
    <subcellularLocation>
        <location evidence="1">Cell membrane</location>
        <topology evidence="1">Peripheral membrane protein</topology>
    </subcellularLocation>
</comment>
<dbReference type="GO" id="GO:0005524">
    <property type="term" value="F:ATP binding"/>
    <property type="evidence" value="ECO:0007669"/>
    <property type="project" value="UniProtKB-KW"/>
</dbReference>
<evidence type="ECO:0000256" key="12">
    <source>
        <dbReference type="SAM" id="MobiDB-lite"/>
    </source>
</evidence>
<dbReference type="Proteomes" id="UP000011555">
    <property type="component" value="Unassembled WGS sequence"/>
</dbReference>
<comment type="similarity">
    <text evidence="6">Belongs to the ABC transporter superfamily. Sulfate/tungstate importer (TC 3.A.1.6) family.</text>
</comment>
<gene>
    <name evidence="15" type="ORF">C445_06020</name>
    <name evidence="14" type="ORF">CHINAEXTREME_02755</name>
</gene>
<feature type="domain" description="ABC transporter" evidence="13">
    <location>
        <begin position="3"/>
        <end position="233"/>
    </location>
</feature>
<dbReference type="EC" id="7.3.2.6" evidence="8"/>
<evidence type="ECO:0000313" key="17">
    <source>
        <dbReference type="Proteomes" id="UP000186547"/>
    </source>
</evidence>
<dbReference type="Pfam" id="PF08402">
    <property type="entry name" value="TOBE_2"/>
    <property type="match status" value="1"/>
</dbReference>
<evidence type="ECO:0000256" key="11">
    <source>
        <dbReference type="ARBA" id="ARBA00057369"/>
    </source>
</evidence>
<feature type="region of interest" description="Disordered" evidence="12">
    <location>
        <begin position="324"/>
        <end position="360"/>
    </location>
</feature>
<dbReference type="InterPro" id="IPR012340">
    <property type="entry name" value="NA-bd_OB-fold"/>
</dbReference>
<name>M0LRI0_NATLA</name>
<reference evidence="14 17" key="1">
    <citation type="journal article" date="2011" name="J. Bacteriol.">
        <title>Genome sequence of Halobiforma lacisalsi AJ5, an extremely halophilic archaeon which harbors a bop gene.</title>
        <authorList>
            <person name="Jiang X."/>
            <person name="Wang S."/>
            <person name="Cheng H."/>
            <person name="Huo Y."/>
            <person name="Zhang X."/>
            <person name="Zhu X."/>
            <person name="Han X."/>
            <person name="Ni P."/>
            <person name="Wu M."/>
        </authorList>
    </citation>
    <scope>NUCLEOTIDE SEQUENCE [LARGE SCALE GENOMIC DNA]</scope>
    <source>
        <strain evidence="14 17">AJ5</strain>
    </source>
</reference>